<proteinExistence type="predicted"/>
<dbReference type="EMBL" id="LJIX01000006">
    <property type="protein sequence ID" value="KQL21071.1"/>
    <property type="molecule type" value="Genomic_DNA"/>
</dbReference>
<protein>
    <submittedName>
        <fullName evidence="1">Uncharacterized protein</fullName>
    </submittedName>
</protein>
<evidence type="ECO:0000313" key="1">
    <source>
        <dbReference type="EMBL" id="KQL21071.1"/>
    </source>
</evidence>
<sequence>MKNQMDVRTAQEKDIFSFSLAVQKLAHAAVDLERKKNRKISCSANGGVFFSMGELPLFLLTPICTFSTLNIDV</sequence>
<dbReference type="STRING" id="1637975.AN957_22535"/>
<comment type="caution">
    <text evidence="1">The sequence shown here is derived from an EMBL/GenBank/DDBJ whole genome shotgun (WGS) entry which is preliminary data.</text>
</comment>
<dbReference type="Proteomes" id="UP000050996">
    <property type="component" value="Unassembled WGS sequence"/>
</dbReference>
<name>A0A0Q3VJ20_9BACI</name>
<evidence type="ECO:0000313" key="2">
    <source>
        <dbReference type="Proteomes" id="UP000050996"/>
    </source>
</evidence>
<keyword evidence="2" id="KW-1185">Reference proteome</keyword>
<reference evidence="1 2" key="1">
    <citation type="submission" date="2015-09" db="EMBL/GenBank/DDBJ databases">
        <title>Genome sequencing project for genomic taxonomy and phylogenomics of Bacillus-like bacteria.</title>
        <authorList>
            <person name="Liu B."/>
            <person name="Wang J."/>
            <person name="Zhu Y."/>
            <person name="Liu G."/>
            <person name="Chen Q."/>
            <person name="Chen Z."/>
            <person name="Lan J."/>
            <person name="Che J."/>
            <person name="Ge C."/>
            <person name="Shi H."/>
            <person name="Pan Z."/>
            <person name="Liu X."/>
        </authorList>
    </citation>
    <scope>NUCLEOTIDE SEQUENCE [LARGE SCALE GENOMIC DNA]</scope>
    <source>
        <strain evidence="1 2">FJAT-18043</strain>
    </source>
</reference>
<organism evidence="1 2">
    <name type="scientific">Cytobacillus solani</name>
    <dbReference type="NCBI Taxonomy" id="1637975"/>
    <lineage>
        <taxon>Bacteria</taxon>
        <taxon>Bacillati</taxon>
        <taxon>Bacillota</taxon>
        <taxon>Bacilli</taxon>
        <taxon>Bacillales</taxon>
        <taxon>Bacillaceae</taxon>
        <taxon>Cytobacillus</taxon>
    </lineage>
</organism>
<dbReference type="AlphaFoldDB" id="A0A0Q3VJ20"/>
<gene>
    <name evidence="1" type="ORF">AN957_22535</name>
</gene>
<accession>A0A0Q3VJ20</accession>
<dbReference type="PATRIC" id="fig|1637975.4.peg.4501"/>